<reference evidence="2 3" key="1">
    <citation type="submission" date="2023-04" db="EMBL/GenBank/DDBJ databases">
        <title>Draft genome sequence of acteroides sedimenti strain YN3PY1.</title>
        <authorList>
            <person name="Yoshida N."/>
        </authorList>
    </citation>
    <scope>NUCLEOTIDE SEQUENCE [LARGE SCALE GENOMIC DNA]</scope>
    <source>
        <strain evidence="2 3">YN3PY1</strain>
    </source>
</reference>
<gene>
    <name evidence="2" type="ORF">BSYN_05540</name>
</gene>
<evidence type="ECO:0000313" key="3">
    <source>
        <dbReference type="Proteomes" id="UP001496674"/>
    </source>
</evidence>
<name>A0ABM8I871_9BACE</name>
<evidence type="ECO:0000256" key="1">
    <source>
        <dbReference type="SAM" id="Phobius"/>
    </source>
</evidence>
<dbReference type="EMBL" id="AP028055">
    <property type="protein sequence ID" value="BEG98289.1"/>
    <property type="molecule type" value="Genomic_DNA"/>
</dbReference>
<organism evidence="2 3">
    <name type="scientific">Bacteroides sedimenti</name>
    <dbReference type="NCBI Taxonomy" id="2136147"/>
    <lineage>
        <taxon>Bacteria</taxon>
        <taxon>Pseudomonadati</taxon>
        <taxon>Bacteroidota</taxon>
        <taxon>Bacteroidia</taxon>
        <taxon>Bacteroidales</taxon>
        <taxon>Bacteroidaceae</taxon>
        <taxon>Bacteroides</taxon>
    </lineage>
</organism>
<dbReference type="Proteomes" id="UP001496674">
    <property type="component" value="Chromosome"/>
</dbReference>
<keyword evidence="3" id="KW-1185">Reference proteome</keyword>
<protein>
    <submittedName>
        <fullName evidence="2">Uncharacterized protein</fullName>
    </submittedName>
</protein>
<keyword evidence="1" id="KW-0472">Membrane</keyword>
<evidence type="ECO:0000313" key="2">
    <source>
        <dbReference type="EMBL" id="BEG98289.1"/>
    </source>
</evidence>
<keyword evidence="1" id="KW-1133">Transmembrane helix</keyword>
<proteinExistence type="predicted"/>
<keyword evidence="1" id="KW-0812">Transmembrane</keyword>
<feature type="transmembrane region" description="Helical" evidence="1">
    <location>
        <begin position="12"/>
        <end position="33"/>
    </location>
</feature>
<sequence length="401" mass="45796">MIVFSKKMKNINVWKVLSISLLVFIIGSGALYLCRDNLFRQGYKLVDELGGNVFPSAILSIATTDTLVVKPTDNHILGNPKSGFIIRLRAPRANSKVRITLAKTPFFEESVSEFILEESKTFYQIFPDVIWNYDALRNNNQAVPVSVSVEVELNGTKLGQTVRTYSVRSINECLLGYVDSKQRFHDTGIFFAAYVNEEHPMIDKLLREALNTRLVNRFVGYQFNNPVLVDKQVYALWNVLQKRNFKYSSVSTSSLSSNVVFSQRVRTLDDALESSQVNCVDGSVLFASLLRAINIDPILVRMPGHMFVGYYLDKKHSKRDFLETTMIGDVNLDEFFPDERLDSTMVGKSQNEMSLLTFKKSKEYANRVFEKNLPALKAHQRFYMYLEISKEVRGKIQPIGK</sequence>
<accession>A0ABM8I871</accession>